<organism evidence="2 3">
    <name type="scientific">Leminorella richardii</name>
    <dbReference type="NCBI Taxonomy" id="158841"/>
    <lineage>
        <taxon>Bacteria</taxon>
        <taxon>Pseudomonadati</taxon>
        <taxon>Pseudomonadota</taxon>
        <taxon>Gammaproteobacteria</taxon>
        <taxon>Enterobacterales</taxon>
        <taxon>Budviciaceae</taxon>
        <taxon>Leminorella</taxon>
    </lineage>
</organism>
<reference evidence="2 3" key="1">
    <citation type="submission" date="2018-06" db="EMBL/GenBank/DDBJ databases">
        <authorList>
            <consortium name="Pathogen Informatics"/>
            <person name="Doyle S."/>
        </authorList>
    </citation>
    <scope>NUCLEOTIDE SEQUENCE [LARGE SCALE GENOMIC DNA]</scope>
    <source>
        <strain evidence="2 3">NCTC12151</strain>
    </source>
</reference>
<keyword evidence="1" id="KW-1133">Transmembrane helix</keyword>
<keyword evidence="1" id="KW-0812">Transmembrane</keyword>
<protein>
    <submittedName>
        <fullName evidence="2">Uncharacterized protein</fullName>
    </submittedName>
</protein>
<keyword evidence="1" id="KW-0472">Membrane</keyword>
<feature type="transmembrane region" description="Helical" evidence="1">
    <location>
        <begin position="127"/>
        <end position="148"/>
    </location>
</feature>
<name>A0A2X4UW70_9GAMM</name>
<accession>A0A2X4UW70</accession>
<proteinExistence type="predicted"/>
<dbReference type="AlphaFoldDB" id="A0A2X4UW70"/>
<evidence type="ECO:0000313" key="3">
    <source>
        <dbReference type="Proteomes" id="UP000249005"/>
    </source>
</evidence>
<dbReference type="RefSeq" id="WP_111739641.1">
    <property type="nucleotide sequence ID" value="NZ_LR698987.1"/>
</dbReference>
<evidence type="ECO:0000256" key="1">
    <source>
        <dbReference type="SAM" id="Phobius"/>
    </source>
</evidence>
<feature type="transmembrane region" description="Helical" evidence="1">
    <location>
        <begin position="160"/>
        <end position="183"/>
    </location>
</feature>
<sequence>MWFLKFLFKKTFDAGFVEAFFEALSARISGLELVWKKGGSVVAKSDATSAAIKRGKRTLFCQNARNGWIDLFGAGDDRQVLQETAMHFQLGKEKPGYAIGVVCLIIYLVLVFGTITARAGDETLASVYISLVSAVLIMTAMMVTSYSANWSHTARSLCATLWVLTIVATAISSLLLLPLVWAFNRQQLSNLYNSKSGQANS</sequence>
<keyword evidence="3" id="KW-1185">Reference proteome</keyword>
<evidence type="ECO:0000313" key="2">
    <source>
        <dbReference type="EMBL" id="SQI37270.1"/>
    </source>
</evidence>
<dbReference type="EMBL" id="LS483470">
    <property type="protein sequence ID" value="SQI37270.1"/>
    <property type="molecule type" value="Genomic_DNA"/>
</dbReference>
<feature type="transmembrane region" description="Helical" evidence="1">
    <location>
        <begin position="96"/>
        <end position="115"/>
    </location>
</feature>
<dbReference type="KEGG" id="lri:NCTC12151_01095"/>
<dbReference type="Proteomes" id="UP000249005">
    <property type="component" value="Chromosome 1"/>
</dbReference>
<dbReference type="OrthoDB" id="6636579at2"/>
<gene>
    <name evidence="2" type="ORF">NCTC12151_01095</name>
</gene>